<proteinExistence type="predicted"/>
<name>A0A6B2M4M6_9BACT</name>
<sequence>MKNTITLLTTAITLAGFSVTSQATTVLIDFGYDATFRGVSVINPDENGNDWNSVGPGNFFPDLVDKTGAVTSLAFGPDAPAMNTDSYNGPAGNTDPNGDFAIGDGQLPEDSEYDAFALGDLGADEAVYDYIVGRLDTGDGRFQIQGLDPAVSYTLKFYGGKKYMDIATDGITRYNVYDDPDYTNLVGTVDLSVGGIGAEHNQNLVGTISGISPAEDVGIFYIEFGDSISGLPGYLNCMSVSFDEVIADTWAGYPIGPDGYVNTGSFLGWIYVRGTGDFIWSVDQGKYIYLPEALVSGSGAWSYTPR</sequence>
<dbReference type="RefSeq" id="WP_163965303.1">
    <property type="nucleotide sequence ID" value="NZ_JAAGNX010000002.1"/>
</dbReference>
<feature type="signal peptide" evidence="1">
    <location>
        <begin position="1"/>
        <end position="23"/>
    </location>
</feature>
<evidence type="ECO:0008006" key="4">
    <source>
        <dbReference type="Google" id="ProtNLM"/>
    </source>
</evidence>
<keyword evidence="1" id="KW-0732">Signal</keyword>
<organism evidence="2 3">
    <name type="scientific">Oceanipulchritudo coccoides</name>
    <dbReference type="NCBI Taxonomy" id="2706888"/>
    <lineage>
        <taxon>Bacteria</taxon>
        <taxon>Pseudomonadati</taxon>
        <taxon>Verrucomicrobiota</taxon>
        <taxon>Opitutia</taxon>
        <taxon>Puniceicoccales</taxon>
        <taxon>Oceanipulchritudinaceae</taxon>
        <taxon>Oceanipulchritudo</taxon>
    </lineage>
</organism>
<reference evidence="2 3" key="1">
    <citation type="submission" date="2020-02" db="EMBL/GenBank/DDBJ databases">
        <title>Albibacoteraceae fam. nov., the first described family within the subdivision 4 Verrucomicrobia.</title>
        <authorList>
            <person name="Xi F."/>
        </authorList>
    </citation>
    <scope>NUCLEOTIDE SEQUENCE [LARGE SCALE GENOMIC DNA]</scope>
    <source>
        <strain evidence="2 3">CK1056</strain>
    </source>
</reference>
<evidence type="ECO:0000313" key="2">
    <source>
        <dbReference type="EMBL" id="NDV62795.1"/>
    </source>
</evidence>
<keyword evidence="3" id="KW-1185">Reference proteome</keyword>
<accession>A0A6B2M4M6</accession>
<gene>
    <name evidence="2" type="ORF">G0Q06_10065</name>
</gene>
<dbReference type="Proteomes" id="UP000478417">
    <property type="component" value="Unassembled WGS sequence"/>
</dbReference>
<protein>
    <recommendedName>
        <fullName evidence="4">PEP-CTERM sorting domain-containing protein</fullName>
    </recommendedName>
</protein>
<evidence type="ECO:0000256" key="1">
    <source>
        <dbReference type="SAM" id="SignalP"/>
    </source>
</evidence>
<feature type="chain" id="PRO_5025480939" description="PEP-CTERM sorting domain-containing protein" evidence="1">
    <location>
        <begin position="24"/>
        <end position="306"/>
    </location>
</feature>
<evidence type="ECO:0000313" key="3">
    <source>
        <dbReference type="Proteomes" id="UP000478417"/>
    </source>
</evidence>
<dbReference type="AlphaFoldDB" id="A0A6B2M4M6"/>
<dbReference type="EMBL" id="JAAGNX010000002">
    <property type="protein sequence ID" value="NDV62795.1"/>
    <property type="molecule type" value="Genomic_DNA"/>
</dbReference>
<comment type="caution">
    <text evidence="2">The sequence shown here is derived from an EMBL/GenBank/DDBJ whole genome shotgun (WGS) entry which is preliminary data.</text>
</comment>